<gene>
    <name evidence="3" type="ORF">niasHT_013062</name>
</gene>
<protein>
    <submittedName>
        <fullName evidence="3">Uncharacterized protein</fullName>
    </submittedName>
</protein>
<organism evidence="3 4">
    <name type="scientific">Heterodera trifolii</name>
    <dbReference type="NCBI Taxonomy" id="157864"/>
    <lineage>
        <taxon>Eukaryota</taxon>
        <taxon>Metazoa</taxon>
        <taxon>Ecdysozoa</taxon>
        <taxon>Nematoda</taxon>
        <taxon>Chromadorea</taxon>
        <taxon>Rhabditida</taxon>
        <taxon>Tylenchina</taxon>
        <taxon>Tylenchomorpha</taxon>
        <taxon>Tylenchoidea</taxon>
        <taxon>Heteroderidae</taxon>
        <taxon>Heteroderinae</taxon>
        <taxon>Heterodera</taxon>
    </lineage>
</organism>
<reference evidence="3 4" key="1">
    <citation type="submission" date="2024-10" db="EMBL/GenBank/DDBJ databases">
        <authorList>
            <person name="Kim D."/>
        </authorList>
    </citation>
    <scope>NUCLEOTIDE SEQUENCE [LARGE SCALE GENOMIC DNA]</scope>
    <source>
        <strain evidence="3">BH-2024</strain>
    </source>
</reference>
<dbReference type="AlphaFoldDB" id="A0ABD2LE88"/>
<evidence type="ECO:0000256" key="2">
    <source>
        <dbReference type="SAM" id="SignalP"/>
    </source>
</evidence>
<evidence type="ECO:0000313" key="3">
    <source>
        <dbReference type="EMBL" id="KAL3113543.1"/>
    </source>
</evidence>
<feature type="compositionally biased region" description="Basic and acidic residues" evidence="1">
    <location>
        <begin position="485"/>
        <end position="495"/>
    </location>
</feature>
<sequence length="508" mass="59696">MGNLPLISFILFFSIIIPIANGVITRSLTPRRSAAVEMTREFAELSTNSHESTSRRPSRVNILDDDYVEPSLGVRRYSVASSSSRTRTVKVVTEFKLLGQIWPEDVYIIYLDTSKFNMDDQKRIIGHDEPDVLKTASDGSFAWKFMVKHNESDEVIAVDVHMHIFGTVPNENLHRNIVIEDANLAKVHIWDLVENLIISRHPRLVENKLEDLKERDENRRRRSRIIGRRKSVYKFKVHIWPKAVYELFLDVNEFKMDSKKRIYGTANPFDTVTDAAGSFVWEFETEMDEFEKAPNQVYMHIFDRKGQHYEKKIRVDDWDNHYIVDLATNDVQDVLKQDLDFEFLKLRDSVASGETKELTFYGRVWPEGKYKLFWDVKGFEMDEAQRLIKSELDVPHACFTDENGKFKLEYEIENTSREVARWRLPPVHLYIFGSSVWTKEYVHVTDWHHVHIFDLKNGKKYALPADKVAEKLYELSKRDQMNERTKLAETNEKMKIKSRSRVRFADSD</sequence>
<feature type="region of interest" description="Disordered" evidence="1">
    <location>
        <begin position="485"/>
        <end position="508"/>
    </location>
</feature>
<keyword evidence="2" id="KW-0732">Signal</keyword>
<dbReference type="EMBL" id="JBICBT010000444">
    <property type="protein sequence ID" value="KAL3113543.1"/>
    <property type="molecule type" value="Genomic_DNA"/>
</dbReference>
<dbReference type="Proteomes" id="UP001620626">
    <property type="component" value="Unassembled WGS sequence"/>
</dbReference>
<comment type="caution">
    <text evidence="3">The sequence shown here is derived from an EMBL/GenBank/DDBJ whole genome shotgun (WGS) entry which is preliminary data.</text>
</comment>
<evidence type="ECO:0000313" key="4">
    <source>
        <dbReference type="Proteomes" id="UP001620626"/>
    </source>
</evidence>
<feature type="chain" id="PRO_5044895320" evidence="2">
    <location>
        <begin position="23"/>
        <end position="508"/>
    </location>
</feature>
<name>A0ABD2LE88_9BILA</name>
<keyword evidence="4" id="KW-1185">Reference proteome</keyword>
<accession>A0ABD2LE88</accession>
<proteinExistence type="predicted"/>
<evidence type="ECO:0000256" key="1">
    <source>
        <dbReference type="SAM" id="MobiDB-lite"/>
    </source>
</evidence>
<feature type="signal peptide" evidence="2">
    <location>
        <begin position="1"/>
        <end position="22"/>
    </location>
</feature>